<gene>
    <name evidence="5" type="ORF">MOBT1_001374</name>
</gene>
<reference evidence="5" key="1">
    <citation type="submission" date="2023-03" db="EMBL/GenBank/DDBJ databases">
        <title>Mating type loci evolution in Malassezia.</title>
        <authorList>
            <person name="Coelho M.A."/>
        </authorList>
    </citation>
    <scope>NUCLEOTIDE SEQUENCE</scope>
    <source>
        <strain evidence="5">CBS 7876</strain>
    </source>
</reference>
<evidence type="ECO:0000256" key="3">
    <source>
        <dbReference type="ARBA" id="ARBA00023274"/>
    </source>
</evidence>
<dbReference type="GO" id="GO:0006412">
    <property type="term" value="P:translation"/>
    <property type="evidence" value="ECO:0007669"/>
    <property type="project" value="InterPro"/>
</dbReference>
<dbReference type="Pfam" id="PF00411">
    <property type="entry name" value="Ribosomal_S11"/>
    <property type="match status" value="1"/>
</dbReference>
<evidence type="ECO:0000313" key="5">
    <source>
        <dbReference type="EMBL" id="WFD02691.1"/>
    </source>
</evidence>
<name>A0AAF0IW59_9BASI</name>
<dbReference type="InterPro" id="IPR036967">
    <property type="entry name" value="Ribosomal_uS11_sf"/>
</dbReference>
<dbReference type="GO" id="GO:1990904">
    <property type="term" value="C:ribonucleoprotein complex"/>
    <property type="evidence" value="ECO:0007669"/>
    <property type="project" value="UniProtKB-KW"/>
</dbReference>
<sequence length="218" mass="23697">MLRLSQGLRAAVRMPRAPLARVRGLAQAVQDPAASQPADANKEGKAPEAAPETKGAEDEPQRVSLESAVEFSMPGFTAAETAADPEPMPTPPRESNVPHRLHVQSTRNNTIVTLTTPTGEPLANASGGTVGFKKAGRSGYEAGYRAALRIFTRISENQPRWRINSIEVLWNGFGQGREAVFRAMMASEGEQVRNMIKVMTDKTPIKIGGVRPKKRRML</sequence>
<dbReference type="PANTHER" id="PTHR11759">
    <property type="entry name" value="40S RIBOSOMAL PROTEIN S14/30S RIBOSOMAL PROTEIN S11"/>
    <property type="match status" value="1"/>
</dbReference>
<dbReference type="Proteomes" id="UP001214603">
    <property type="component" value="Chromosome 2"/>
</dbReference>
<evidence type="ECO:0000256" key="4">
    <source>
        <dbReference type="SAM" id="MobiDB-lite"/>
    </source>
</evidence>
<accession>A0AAF0IW59</accession>
<keyword evidence="2" id="KW-0689">Ribosomal protein</keyword>
<dbReference type="GO" id="GO:0005840">
    <property type="term" value="C:ribosome"/>
    <property type="evidence" value="ECO:0007669"/>
    <property type="project" value="UniProtKB-KW"/>
</dbReference>
<dbReference type="Gene3D" id="3.30.420.80">
    <property type="entry name" value="Ribosomal protein S11"/>
    <property type="match status" value="1"/>
</dbReference>
<dbReference type="AlphaFoldDB" id="A0AAF0IW59"/>
<proteinExistence type="inferred from homology"/>
<dbReference type="InterPro" id="IPR001971">
    <property type="entry name" value="Ribosomal_uS11"/>
</dbReference>
<evidence type="ECO:0000256" key="1">
    <source>
        <dbReference type="ARBA" id="ARBA00006194"/>
    </source>
</evidence>
<evidence type="ECO:0008006" key="7">
    <source>
        <dbReference type="Google" id="ProtNLM"/>
    </source>
</evidence>
<feature type="region of interest" description="Disordered" evidence="4">
    <location>
        <begin position="22"/>
        <end position="62"/>
    </location>
</feature>
<comment type="similarity">
    <text evidence="1">Belongs to the universal ribosomal protein uS11 family.</text>
</comment>
<evidence type="ECO:0000313" key="6">
    <source>
        <dbReference type="Proteomes" id="UP001214603"/>
    </source>
</evidence>
<keyword evidence="6" id="KW-1185">Reference proteome</keyword>
<dbReference type="HAMAP" id="MF_01310">
    <property type="entry name" value="Ribosomal_uS11"/>
    <property type="match status" value="1"/>
</dbReference>
<protein>
    <recommendedName>
        <fullName evidence="7">37S ribosomal protein S18, mitochondrial</fullName>
    </recommendedName>
</protein>
<evidence type="ECO:0000256" key="2">
    <source>
        <dbReference type="ARBA" id="ARBA00022980"/>
    </source>
</evidence>
<dbReference type="EMBL" id="CP119935">
    <property type="protein sequence ID" value="WFD02691.1"/>
    <property type="molecule type" value="Genomic_DNA"/>
</dbReference>
<organism evidence="5 6">
    <name type="scientific">Malassezia obtusa</name>
    <dbReference type="NCBI Taxonomy" id="76774"/>
    <lineage>
        <taxon>Eukaryota</taxon>
        <taxon>Fungi</taxon>
        <taxon>Dikarya</taxon>
        <taxon>Basidiomycota</taxon>
        <taxon>Ustilaginomycotina</taxon>
        <taxon>Malasseziomycetes</taxon>
        <taxon>Malasseziales</taxon>
        <taxon>Malasseziaceae</taxon>
        <taxon>Malassezia</taxon>
    </lineage>
</organism>
<dbReference type="GO" id="GO:0003735">
    <property type="term" value="F:structural constituent of ribosome"/>
    <property type="evidence" value="ECO:0007669"/>
    <property type="project" value="InterPro"/>
</dbReference>
<dbReference type="SUPFAM" id="SSF53137">
    <property type="entry name" value="Translational machinery components"/>
    <property type="match status" value="1"/>
</dbReference>
<keyword evidence="3" id="KW-0687">Ribonucleoprotein</keyword>